<gene>
    <name evidence="1" type="ORF">FIBSPDRAFT_901499</name>
</gene>
<reference evidence="1 2" key="1">
    <citation type="journal article" date="2016" name="Mol. Biol. Evol.">
        <title>Comparative Genomics of Early-Diverging Mushroom-Forming Fungi Provides Insights into the Origins of Lignocellulose Decay Capabilities.</title>
        <authorList>
            <person name="Nagy L.G."/>
            <person name="Riley R."/>
            <person name="Tritt A."/>
            <person name="Adam C."/>
            <person name="Daum C."/>
            <person name="Floudas D."/>
            <person name="Sun H."/>
            <person name="Yadav J.S."/>
            <person name="Pangilinan J."/>
            <person name="Larsson K.H."/>
            <person name="Matsuura K."/>
            <person name="Barry K."/>
            <person name="Labutti K."/>
            <person name="Kuo R."/>
            <person name="Ohm R.A."/>
            <person name="Bhattacharya S.S."/>
            <person name="Shirouzu T."/>
            <person name="Yoshinaga Y."/>
            <person name="Martin F.M."/>
            <person name="Grigoriev I.V."/>
            <person name="Hibbett D.S."/>
        </authorList>
    </citation>
    <scope>NUCLEOTIDE SEQUENCE [LARGE SCALE GENOMIC DNA]</scope>
    <source>
        <strain evidence="1 2">CBS 109695</strain>
    </source>
</reference>
<keyword evidence="2" id="KW-1185">Reference proteome</keyword>
<evidence type="ECO:0000313" key="1">
    <source>
        <dbReference type="EMBL" id="KZP08126.1"/>
    </source>
</evidence>
<dbReference type="AlphaFoldDB" id="A0A165X236"/>
<evidence type="ECO:0000313" key="2">
    <source>
        <dbReference type="Proteomes" id="UP000076532"/>
    </source>
</evidence>
<protein>
    <submittedName>
        <fullName evidence="1">Uncharacterized protein</fullName>
    </submittedName>
</protein>
<dbReference type="Proteomes" id="UP000076532">
    <property type="component" value="Unassembled WGS sequence"/>
</dbReference>
<dbReference type="OrthoDB" id="3024583at2759"/>
<sequence>MGWTSGARMVGCECTRRGFTAAAKCVLDAGSRAASAASGRARKLVVCAVRAWGPGSGHGGCWVSRGHRGWVQARVEPDRVGRVAGYMRASMGNGCGLGAGCVHMWGLGADWARTGIGRGLEIGAGAGSTDASWMGAGGEHGCVRDMGGEARRGWVRNWPAQMRMWWKTGCGWGVCMRVRAGWGWRVSERETKFEPDQAHTSSKPKLPCVRRRKGGRGESEYSGIGRYWWGWKEGATKGTIRSDETMIRVWARWQCTGWRNFDALQQASALQTYQSSSSPCEPTLNLQHQYHAFVMNMFQRSDFSIASKWRIPNGSAIFCNNCQKKAAGGQKKSHHVKLTIIAKKKLLAILCSAIISNHVPLSTARWTTYPDLATPHAGWPVPERDEGPILLMVGPTMPPPNHADSWLASVILQGDILMCEHAAIECKMEIIHEKADGLIYQSPHTVVDQYIGYLNEHHTPEWTRRANKTFKFQQPRVAFMHIFLRLALNQWNLPVQGASANHGVGS</sequence>
<proteinExistence type="predicted"/>
<organism evidence="1 2">
    <name type="scientific">Athelia psychrophila</name>
    <dbReference type="NCBI Taxonomy" id="1759441"/>
    <lineage>
        <taxon>Eukaryota</taxon>
        <taxon>Fungi</taxon>
        <taxon>Dikarya</taxon>
        <taxon>Basidiomycota</taxon>
        <taxon>Agaricomycotina</taxon>
        <taxon>Agaricomycetes</taxon>
        <taxon>Agaricomycetidae</taxon>
        <taxon>Atheliales</taxon>
        <taxon>Atheliaceae</taxon>
        <taxon>Athelia</taxon>
    </lineage>
</organism>
<accession>A0A165X236</accession>
<name>A0A165X236_9AGAM</name>
<dbReference type="EMBL" id="KV417730">
    <property type="protein sequence ID" value="KZP08126.1"/>
    <property type="molecule type" value="Genomic_DNA"/>
</dbReference>